<evidence type="ECO:0000313" key="1">
    <source>
        <dbReference type="EMBL" id="RHN43742.1"/>
    </source>
</evidence>
<comment type="caution">
    <text evidence="1">The sequence shown here is derived from an EMBL/GenBank/DDBJ whole genome shotgun (WGS) entry which is preliminary data.</text>
</comment>
<sequence length="52" mass="5788">MQSAPSWLVFEGVDLVPHRLDWKLVQIPHCHASCPLGMGLSVRGLFCFSSFS</sequence>
<name>A0A396GRI2_MEDTR</name>
<dbReference type="Proteomes" id="UP000265566">
    <property type="component" value="Chromosome 8"/>
</dbReference>
<dbReference type="EMBL" id="PSQE01000008">
    <property type="protein sequence ID" value="RHN43742.1"/>
    <property type="molecule type" value="Genomic_DNA"/>
</dbReference>
<gene>
    <name evidence="1" type="ORF">MtrunA17_Chr8g0391171</name>
</gene>
<accession>A0A396GRI2</accession>
<dbReference type="Gramene" id="rna50363">
    <property type="protein sequence ID" value="RHN43742.1"/>
    <property type="gene ID" value="gene50363"/>
</dbReference>
<dbReference type="AlphaFoldDB" id="A0A396GRI2"/>
<organism evidence="1">
    <name type="scientific">Medicago truncatula</name>
    <name type="common">Barrel medic</name>
    <name type="synonym">Medicago tribuloides</name>
    <dbReference type="NCBI Taxonomy" id="3880"/>
    <lineage>
        <taxon>Eukaryota</taxon>
        <taxon>Viridiplantae</taxon>
        <taxon>Streptophyta</taxon>
        <taxon>Embryophyta</taxon>
        <taxon>Tracheophyta</taxon>
        <taxon>Spermatophyta</taxon>
        <taxon>Magnoliopsida</taxon>
        <taxon>eudicotyledons</taxon>
        <taxon>Gunneridae</taxon>
        <taxon>Pentapetalae</taxon>
        <taxon>rosids</taxon>
        <taxon>fabids</taxon>
        <taxon>Fabales</taxon>
        <taxon>Fabaceae</taxon>
        <taxon>Papilionoideae</taxon>
        <taxon>50 kb inversion clade</taxon>
        <taxon>NPAAA clade</taxon>
        <taxon>Hologalegina</taxon>
        <taxon>IRL clade</taxon>
        <taxon>Trifolieae</taxon>
        <taxon>Medicago</taxon>
    </lineage>
</organism>
<protein>
    <submittedName>
        <fullName evidence="1">Uncharacterized protein</fullName>
    </submittedName>
</protein>
<proteinExistence type="predicted"/>
<reference evidence="1" key="1">
    <citation type="journal article" date="2018" name="Nat. Plants">
        <title>Whole-genome landscape of Medicago truncatula symbiotic genes.</title>
        <authorList>
            <person name="Pecrix Y."/>
            <person name="Gamas P."/>
            <person name="Carrere S."/>
        </authorList>
    </citation>
    <scope>NUCLEOTIDE SEQUENCE</scope>
    <source>
        <tissue evidence="1">Leaves</tissue>
    </source>
</reference>